<organism evidence="1 2">
    <name type="scientific">Nocardioides aquiterrae</name>
    <dbReference type="NCBI Taxonomy" id="203799"/>
    <lineage>
        <taxon>Bacteria</taxon>
        <taxon>Bacillati</taxon>
        <taxon>Actinomycetota</taxon>
        <taxon>Actinomycetes</taxon>
        <taxon>Propionibacteriales</taxon>
        <taxon>Nocardioidaceae</taxon>
        <taxon>Nocardioides</taxon>
    </lineage>
</organism>
<dbReference type="PANTHER" id="PTHR47197:SF3">
    <property type="entry name" value="DIHYDRO-HEME D1 DEHYDROGENASE"/>
    <property type="match status" value="1"/>
</dbReference>
<dbReference type="InterPro" id="IPR015943">
    <property type="entry name" value="WD40/YVTN_repeat-like_dom_sf"/>
</dbReference>
<keyword evidence="2" id="KW-1185">Reference proteome</keyword>
<dbReference type="Proteomes" id="UP001499979">
    <property type="component" value="Unassembled WGS sequence"/>
</dbReference>
<protein>
    <recommendedName>
        <fullName evidence="3">YncE family protein</fullName>
    </recommendedName>
</protein>
<comment type="caution">
    <text evidence="1">The sequence shown here is derived from an EMBL/GenBank/DDBJ whole genome shotgun (WGS) entry which is preliminary data.</text>
</comment>
<evidence type="ECO:0008006" key="3">
    <source>
        <dbReference type="Google" id="ProtNLM"/>
    </source>
</evidence>
<dbReference type="EMBL" id="BAAAJE010000011">
    <property type="protein sequence ID" value="GAA1144671.1"/>
    <property type="molecule type" value="Genomic_DNA"/>
</dbReference>
<dbReference type="PROSITE" id="PS51257">
    <property type="entry name" value="PROKAR_LIPOPROTEIN"/>
    <property type="match status" value="1"/>
</dbReference>
<accession>A0ABN1UEN9</accession>
<sequence>MRRALPAAAVVLAAALTGCGGSDEGLMPADGASTVTELDSGAVGVADVGGDAWLVQPEAGTVLPGDGDPIDVGEAPLRIVSTPDGVWVSVIRDGTVVRIDPATGDVDTTVELKPEGSEPEGLAWDGEHLWVVDQAGGRVVELDPDGAVVAAFRTDDEPRLVAAGDSGVWVANYGGTSVSRIADGTVRTVRLTSCVGPQGIAEVAGRVWVSCTLSGKAVALDAGTMKPVADVRDLPDADAVVGHDDTVYVVGQAGPTVYVLDAATGQLRDTVRLDDATPTSENVGAAVVGGDLVVTHPDVRRVYTLPLP</sequence>
<dbReference type="RefSeq" id="WP_343907875.1">
    <property type="nucleotide sequence ID" value="NZ_BAAAJE010000011.1"/>
</dbReference>
<gene>
    <name evidence="1" type="ORF">GCM10009606_24900</name>
</gene>
<evidence type="ECO:0000313" key="1">
    <source>
        <dbReference type="EMBL" id="GAA1144671.1"/>
    </source>
</evidence>
<dbReference type="SUPFAM" id="SSF63825">
    <property type="entry name" value="YWTD domain"/>
    <property type="match status" value="1"/>
</dbReference>
<proteinExistence type="predicted"/>
<dbReference type="Gene3D" id="2.130.10.10">
    <property type="entry name" value="YVTN repeat-like/Quinoprotein amine dehydrogenase"/>
    <property type="match status" value="2"/>
</dbReference>
<name>A0ABN1UEN9_9ACTN</name>
<evidence type="ECO:0000313" key="2">
    <source>
        <dbReference type="Proteomes" id="UP001499979"/>
    </source>
</evidence>
<reference evidence="1 2" key="1">
    <citation type="journal article" date="2019" name="Int. J. Syst. Evol. Microbiol.">
        <title>The Global Catalogue of Microorganisms (GCM) 10K type strain sequencing project: providing services to taxonomists for standard genome sequencing and annotation.</title>
        <authorList>
            <consortium name="The Broad Institute Genomics Platform"/>
            <consortium name="The Broad Institute Genome Sequencing Center for Infectious Disease"/>
            <person name="Wu L."/>
            <person name="Ma J."/>
        </authorList>
    </citation>
    <scope>NUCLEOTIDE SEQUENCE [LARGE SCALE GENOMIC DNA]</scope>
    <source>
        <strain evidence="1 2">JCM 11813</strain>
    </source>
</reference>
<dbReference type="InterPro" id="IPR051200">
    <property type="entry name" value="Host-pathogen_enzymatic-act"/>
</dbReference>
<dbReference type="PANTHER" id="PTHR47197">
    <property type="entry name" value="PROTEIN NIRF"/>
    <property type="match status" value="1"/>
</dbReference>